<dbReference type="Gene3D" id="1.25.40.10">
    <property type="entry name" value="Tetratricopeptide repeat domain"/>
    <property type="match status" value="2"/>
</dbReference>
<dbReference type="SUPFAM" id="SSF48452">
    <property type="entry name" value="TPR-like"/>
    <property type="match status" value="2"/>
</dbReference>
<dbReference type="Proteomes" id="UP001595722">
    <property type="component" value="Unassembled WGS sequence"/>
</dbReference>
<organism evidence="2 3">
    <name type="scientific">Bacterioplanoides pacificum</name>
    <dbReference type="NCBI Taxonomy" id="1171596"/>
    <lineage>
        <taxon>Bacteria</taxon>
        <taxon>Pseudomonadati</taxon>
        <taxon>Pseudomonadota</taxon>
        <taxon>Gammaproteobacteria</taxon>
        <taxon>Oceanospirillales</taxon>
        <taxon>Oceanospirillaceae</taxon>
        <taxon>Bacterioplanoides</taxon>
    </lineage>
</organism>
<name>A0ABV7VQF5_9GAMM</name>
<gene>
    <name evidence="2" type="ORF">ACFOMG_03600</name>
</gene>
<dbReference type="RefSeq" id="WP_376864852.1">
    <property type="nucleotide sequence ID" value="NZ_JBHRYB010000003.1"/>
</dbReference>
<accession>A0ABV7VQF5</accession>
<keyword evidence="3" id="KW-1185">Reference proteome</keyword>
<dbReference type="Pfam" id="PF13432">
    <property type="entry name" value="TPR_16"/>
    <property type="match status" value="2"/>
</dbReference>
<comment type="caution">
    <text evidence="2">The sequence shown here is derived from an EMBL/GenBank/DDBJ whole genome shotgun (WGS) entry which is preliminary data.</text>
</comment>
<dbReference type="InterPro" id="IPR011990">
    <property type="entry name" value="TPR-like_helical_dom_sf"/>
</dbReference>
<dbReference type="EMBL" id="JBHRYB010000003">
    <property type="protein sequence ID" value="MFC3679193.1"/>
    <property type="molecule type" value="Genomic_DNA"/>
</dbReference>
<sequence length="563" mass="65074">MWRLIIVCCLLLPSLALSAERLRDLKFGTILFDYYQQNYFNSLIGYEVAKARGELQNQKNEARLLQGGMTLSYGLPQQAEAIFLELLEQQVSKPDQNKAWFYLAKLYYQKGETDKAAATLSQVNGEIPDEIVREYNYLATLINIKNDHLEVAGNSIDMIAKGSVYEPYLRFNLAASQLAAGNLSDSESNFKRVIRYADSHTDEEFVVLADRAKQALAHVDINQGDLLAAWQDLQNVRTTGLYSNRALLSYGWTAIKLERYPQAIPALKALDRRSISIAEVQEAKVLLAHLYEQQGAHRTALKQYLLAEKAFAQGVDAIAGARRVIAGQRIPQEFVRNLEAMMDETDWYGSEPSLDYNKLTPFLIELMSSNPFHIVIKELRDLYALQDNLSYWRRQANEHQLIIRHRQQGWSSESLAKFVSRHQQRKDQMEIMVSELELHSVALNVEEQQRFEPMLEAVRDDFDQMEKMLKKIKRIEKPYRESEEKLAWMAELHNRIDIKLARVNGLIKKLENVMRKVVNAELDKHEERMKYYWAQARLGKARLYDRTLMNLEQVPTAPTEVKP</sequence>
<evidence type="ECO:0000256" key="1">
    <source>
        <dbReference type="SAM" id="SignalP"/>
    </source>
</evidence>
<evidence type="ECO:0000313" key="3">
    <source>
        <dbReference type="Proteomes" id="UP001595722"/>
    </source>
</evidence>
<feature type="chain" id="PRO_5047106387" evidence="1">
    <location>
        <begin position="20"/>
        <end position="563"/>
    </location>
</feature>
<evidence type="ECO:0000313" key="2">
    <source>
        <dbReference type="EMBL" id="MFC3679193.1"/>
    </source>
</evidence>
<feature type="signal peptide" evidence="1">
    <location>
        <begin position="1"/>
        <end position="19"/>
    </location>
</feature>
<protein>
    <submittedName>
        <fullName evidence="2">Tetratricopeptide repeat protein</fullName>
    </submittedName>
</protein>
<keyword evidence="1" id="KW-0732">Signal</keyword>
<reference evidence="3" key="1">
    <citation type="journal article" date="2019" name="Int. J. Syst. Evol. Microbiol.">
        <title>The Global Catalogue of Microorganisms (GCM) 10K type strain sequencing project: providing services to taxonomists for standard genome sequencing and annotation.</title>
        <authorList>
            <consortium name="The Broad Institute Genomics Platform"/>
            <consortium name="The Broad Institute Genome Sequencing Center for Infectious Disease"/>
            <person name="Wu L."/>
            <person name="Ma J."/>
        </authorList>
    </citation>
    <scope>NUCLEOTIDE SEQUENCE [LARGE SCALE GENOMIC DNA]</scope>
    <source>
        <strain evidence="3">KCTC 42424</strain>
    </source>
</reference>
<proteinExistence type="predicted"/>